<reference evidence="3" key="1">
    <citation type="journal article" date="2018" name="Nat. Microbiol.">
        <title>Leveraging single-cell genomics to expand the fungal tree of life.</title>
        <authorList>
            <person name="Ahrendt S.R."/>
            <person name="Quandt C.A."/>
            <person name="Ciobanu D."/>
            <person name="Clum A."/>
            <person name="Salamov A."/>
            <person name="Andreopoulos B."/>
            <person name="Cheng J.F."/>
            <person name="Woyke T."/>
            <person name="Pelin A."/>
            <person name="Henrissat B."/>
            <person name="Reynolds N.K."/>
            <person name="Benny G.L."/>
            <person name="Smith M.E."/>
            <person name="James T.Y."/>
            <person name="Grigoriev I.V."/>
        </authorList>
    </citation>
    <scope>NUCLEOTIDE SEQUENCE [LARGE SCALE GENOMIC DNA]</scope>
</reference>
<feature type="non-terminal residue" evidence="2">
    <location>
        <position position="564"/>
    </location>
</feature>
<evidence type="ECO:0000313" key="3">
    <source>
        <dbReference type="Proteomes" id="UP000269721"/>
    </source>
</evidence>
<feature type="region of interest" description="Disordered" evidence="1">
    <location>
        <begin position="1"/>
        <end position="26"/>
    </location>
</feature>
<dbReference type="EMBL" id="KZ997541">
    <property type="protein sequence ID" value="RKO87284.1"/>
    <property type="molecule type" value="Genomic_DNA"/>
</dbReference>
<accession>A0A4P9W4Y1</accession>
<name>A0A4P9W4Y1_9FUNG</name>
<protein>
    <submittedName>
        <fullName evidence="2">Uncharacterized protein</fullName>
    </submittedName>
</protein>
<evidence type="ECO:0000313" key="2">
    <source>
        <dbReference type="EMBL" id="RKO87284.1"/>
    </source>
</evidence>
<organism evidence="2 3">
    <name type="scientific">Blyttiomyces helicus</name>
    <dbReference type="NCBI Taxonomy" id="388810"/>
    <lineage>
        <taxon>Eukaryota</taxon>
        <taxon>Fungi</taxon>
        <taxon>Fungi incertae sedis</taxon>
        <taxon>Chytridiomycota</taxon>
        <taxon>Chytridiomycota incertae sedis</taxon>
        <taxon>Chytridiomycetes</taxon>
        <taxon>Chytridiomycetes incertae sedis</taxon>
        <taxon>Blyttiomyces</taxon>
    </lineage>
</organism>
<gene>
    <name evidence="2" type="ORF">BDK51DRAFT_44041</name>
</gene>
<sequence>MVRNSITTAPRGRRSSWAPPPQPRPGRMAAFLPDIDPALPALILLKNSPAGACSLFDNIERAKAVRRFVDIVLKGANSPAATTRLQSNMAADAIPQFRDGNVILEENGEEPVEEEKEGPTGRGAIIDAAFSLGRWSVARFQRVIKEIRRPALSRGPRDPMKFNLESLSWSLVSAKASDDGREDETADTEMWTRYVNRVQGKPGPIPIATDPESVMMVINAREGAVDYFKRKVNEELDTYDAEDISAISLHILKYDSSPELMEIILPRLLETVAPQSLSEEIIPRLLVLAVLQTDVIGAPLLGLIVDRARVFITPHAANSALEYCAHLQRLECCRVILDRLENLVRAEGVVAAMIPSCARGADHLIAALELFVMDQCQKATERRLKSENSAGDRSGFQATVGPDGETAAVRDAAQPPPEADTALSTQYVELVPACVYMFLVLAAAGGYAKGGTVTELIEFYGDPCKPFLVDKIPEKQHRRFVRELFNLVCRLNYVGNAWALIAARWLPAEIAPALYNATQKGHQSMVHLLLDSLLARDPLLDPGSAVPIVFRLSSAVTLLPMVAR</sequence>
<proteinExistence type="predicted"/>
<dbReference type="AlphaFoldDB" id="A0A4P9W4Y1"/>
<dbReference type="Proteomes" id="UP000269721">
    <property type="component" value="Unassembled WGS sequence"/>
</dbReference>
<feature type="region of interest" description="Disordered" evidence="1">
    <location>
        <begin position="383"/>
        <end position="418"/>
    </location>
</feature>
<dbReference type="OrthoDB" id="2130189at2759"/>
<evidence type="ECO:0000256" key="1">
    <source>
        <dbReference type="SAM" id="MobiDB-lite"/>
    </source>
</evidence>
<keyword evidence="3" id="KW-1185">Reference proteome</keyword>